<gene>
    <name evidence="2" type="ORF">L210DRAFT_3614931</name>
</gene>
<protein>
    <submittedName>
        <fullName evidence="2">Uncharacterized protein</fullName>
    </submittedName>
</protein>
<reference evidence="2" key="2">
    <citation type="journal article" date="2020" name="Nat. Commun.">
        <title>Large-scale genome sequencing of mycorrhizal fungi provides insights into the early evolution of symbiotic traits.</title>
        <authorList>
            <person name="Miyauchi S."/>
            <person name="Kiss E."/>
            <person name="Kuo A."/>
            <person name="Drula E."/>
            <person name="Kohler A."/>
            <person name="Sanchez-Garcia M."/>
            <person name="Morin E."/>
            <person name="Andreopoulos B."/>
            <person name="Barry K.W."/>
            <person name="Bonito G."/>
            <person name="Buee M."/>
            <person name="Carver A."/>
            <person name="Chen C."/>
            <person name="Cichocki N."/>
            <person name="Clum A."/>
            <person name="Culley D."/>
            <person name="Crous P.W."/>
            <person name="Fauchery L."/>
            <person name="Girlanda M."/>
            <person name="Hayes R.D."/>
            <person name="Keri Z."/>
            <person name="LaButti K."/>
            <person name="Lipzen A."/>
            <person name="Lombard V."/>
            <person name="Magnuson J."/>
            <person name="Maillard F."/>
            <person name="Murat C."/>
            <person name="Nolan M."/>
            <person name="Ohm R.A."/>
            <person name="Pangilinan J."/>
            <person name="Pereira M.F."/>
            <person name="Perotto S."/>
            <person name="Peter M."/>
            <person name="Pfister S."/>
            <person name="Riley R."/>
            <person name="Sitrit Y."/>
            <person name="Stielow J.B."/>
            <person name="Szollosi G."/>
            <person name="Zifcakova L."/>
            <person name="Stursova M."/>
            <person name="Spatafora J.W."/>
            <person name="Tedersoo L."/>
            <person name="Vaario L.M."/>
            <person name="Yamada A."/>
            <person name="Yan M."/>
            <person name="Wang P."/>
            <person name="Xu J."/>
            <person name="Bruns T."/>
            <person name="Baldrian P."/>
            <person name="Vilgalys R."/>
            <person name="Dunand C."/>
            <person name="Henrissat B."/>
            <person name="Grigoriev I.V."/>
            <person name="Hibbett D."/>
            <person name="Nagy L.G."/>
            <person name="Martin F.M."/>
        </authorList>
    </citation>
    <scope>NUCLEOTIDE SEQUENCE</scope>
    <source>
        <strain evidence="2">BED1</strain>
    </source>
</reference>
<evidence type="ECO:0000256" key="1">
    <source>
        <dbReference type="SAM" id="MobiDB-lite"/>
    </source>
</evidence>
<reference evidence="2" key="1">
    <citation type="submission" date="2019-10" db="EMBL/GenBank/DDBJ databases">
        <authorList>
            <consortium name="DOE Joint Genome Institute"/>
            <person name="Kuo A."/>
            <person name="Miyauchi S."/>
            <person name="Kiss E."/>
            <person name="Drula E."/>
            <person name="Kohler A."/>
            <person name="Sanchez-Garcia M."/>
            <person name="Andreopoulos B."/>
            <person name="Barry K.W."/>
            <person name="Bonito G."/>
            <person name="Buee M."/>
            <person name="Carver A."/>
            <person name="Chen C."/>
            <person name="Cichocki N."/>
            <person name="Clum A."/>
            <person name="Culley D."/>
            <person name="Crous P.W."/>
            <person name="Fauchery L."/>
            <person name="Girlanda M."/>
            <person name="Hayes R."/>
            <person name="Keri Z."/>
            <person name="LaButti K."/>
            <person name="Lipzen A."/>
            <person name="Lombard V."/>
            <person name="Magnuson J."/>
            <person name="Maillard F."/>
            <person name="Morin E."/>
            <person name="Murat C."/>
            <person name="Nolan M."/>
            <person name="Ohm R."/>
            <person name="Pangilinan J."/>
            <person name="Pereira M."/>
            <person name="Perotto S."/>
            <person name="Peter M."/>
            <person name="Riley R."/>
            <person name="Sitrit Y."/>
            <person name="Stielow B."/>
            <person name="Szollosi G."/>
            <person name="Zifcakova L."/>
            <person name="Stursova M."/>
            <person name="Spatafora J.W."/>
            <person name="Tedersoo L."/>
            <person name="Vaario L.-M."/>
            <person name="Yamada A."/>
            <person name="Yan M."/>
            <person name="Wang P."/>
            <person name="Xu J."/>
            <person name="Bruns T."/>
            <person name="Baldrian P."/>
            <person name="Vilgalys R."/>
            <person name="Henrissat B."/>
            <person name="Grigoriev I.V."/>
            <person name="Hibbett D."/>
            <person name="Nagy L.G."/>
            <person name="Martin F.M."/>
        </authorList>
    </citation>
    <scope>NUCLEOTIDE SEQUENCE</scope>
    <source>
        <strain evidence="2">BED1</strain>
    </source>
</reference>
<keyword evidence="3" id="KW-1185">Reference proteome</keyword>
<dbReference type="EMBL" id="WHUW01000079">
    <property type="protein sequence ID" value="KAF8427570.1"/>
    <property type="molecule type" value="Genomic_DNA"/>
</dbReference>
<comment type="caution">
    <text evidence="2">The sequence shown here is derived from an EMBL/GenBank/DDBJ whole genome shotgun (WGS) entry which is preliminary data.</text>
</comment>
<evidence type="ECO:0000313" key="2">
    <source>
        <dbReference type="EMBL" id="KAF8427570.1"/>
    </source>
</evidence>
<name>A0AAD4BFN4_BOLED</name>
<evidence type="ECO:0000313" key="3">
    <source>
        <dbReference type="Proteomes" id="UP001194468"/>
    </source>
</evidence>
<dbReference type="Proteomes" id="UP001194468">
    <property type="component" value="Unassembled WGS sequence"/>
</dbReference>
<feature type="region of interest" description="Disordered" evidence="1">
    <location>
        <begin position="11"/>
        <end position="37"/>
    </location>
</feature>
<accession>A0AAD4BFN4</accession>
<dbReference type="AlphaFoldDB" id="A0AAD4BFN4"/>
<dbReference type="Pfam" id="PF18759">
    <property type="entry name" value="Plavaka"/>
    <property type="match status" value="1"/>
</dbReference>
<proteinExistence type="predicted"/>
<dbReference type="InterPro" id="IPR041078">
    <property type="entry name" value="Plavaka"/>
</dbReference>
<organism evidence="2 3">
    <name type="scientific">Boletus edulis BED1</name>
    <dbReference type="NCBI Taxonomy" id="1328754"/>
    <lineage>
        <taxon>Eukaryota</taxon>
        <taxon>Fungi</taxon>
        <taxon>Dikarya</taxon>
        <taxon>Basidiomycota</taxon>
        <taxon>Agaricomycotina</taxon>
        <taxon>Agaricomycetes</taxon>
        <taxon>Agaricomycetidae</taxon>
        <taxon>Boletales</taxon>
        <taxon>Boletineae</taxon>
        <taxon>Boletaceae</taxon>
        <taxon>Boletoideae</taxon>
        <taxon>Boletus</taxon>
    </lineage>
</organism>
<sequence length="836" mass="95627">MNCIGAHCDINGHDLPDGAPPPSSNHSKPGDQNPWHPFSDRAQFELADFLFCRNEMPRAQKIDQIDDSKSWQSFSFSYAGNDLELENGNLASWKQETYQLVLRNAKSLIQEQLACSEFKDYMDYCPRQIFDDDGNRVWSDFMSGNWAWEQCNILSKDEENHGAMFVPVILGSDKTTVSVATGNVEYWPLYLTTGNVYNSARRSHGSAVSLLGFLAIPKTDQEFANDQEFRNFRRQLFHASLQVALEPLHDTMTKPEVTLCADGHYRRVIYGIGPYIADYPEQVLLSCIVQGWCAKCLADRKHLDESVPIPRNHDHTKLVMQYLNSTELWKKYGIVDGILPFTATFPRANIHELIAPDILHQIIKGTFKDHLVKWVEIYIREHYQNADSIMADIDRRIAAVPSFPGLRRFPQGRGFKQWTGNDSKALMKVYLPAIADYIPTQMVQAIAAFMEFCYIVRQYSLTEHDLKSLNSALQRFETHRSIFQTCGIRPSGISIPRIHALQHYEELIQLFGAPNGLCSSITESKHIKAVKKPYRRSNRNNALNQILITNQQLENLISYRNAHVAEGLLNTPLISIEQDSQSSEDYEEPGYRDDSHINEANEVEENDIDAWVELAKVPNPRRLQTFEEMGYQVHCPKLSYLVAQFIYETQHPNGDLDGIPDVYPPIITRGYSYSSAVATFFAPSEHCGIKGFHRQHIYASLSWRDTKAARFDCVFISKDPDLPGIHGLYIAQVLLFFSFIHHSIKYSCALVRWFNVIGNHPCPKTGMWMVEPEFDIDGERLVSVISIDSILHPAHLIPVYGNNTIPRDFKYTDSLFAFSSYYVNRFSDYHAYQLLS</sequence>